<name>A0A9D4EMH8_DREPO</name>
<accession>A0A9D4EMH8</accession>
<proteinExistence type="predicted"/>
<organism evidence="1 2">
    <name type="scientific">Dreissena polymorpha</name>
    <name type="common">Zebra mussel</name>
    <name type="synonym">Mytilus polymorpha</name>
    <dbReference type="NCBI Taxonomy" id="45954"/>
    <lineage>
        <taxon>Eukaryota</taxon>
        <taxon>Metazoa</taxon>
        <taxon>Spiralia</taxon>
        <taxon>Lophotrochozoa</taxon>
        <taxon>Mollusca</taxon>
        <taxon>Bivalvia</taxon>
        <taxon>Autobranchia</taxon>
        <taxon>Heteroconchia</taxon>
        <taxon>Euheterodonta</taxon>
        <taxon>Imparidentia</taxon>
        <taxon>Neoheterodontei</taxon>
        <taxon>Myida</taxon>
        <taxon>Dreissenoidea</taxon>
        <taxon>Dreissenidae</taxon>
        <taxon>Dreissena</taxon>
    </lineage>
</organism>
<dbReference type="Proteomes" id="UP000828390">
    <property type="component" value="Unassembled WGS sequence"/>
</dbReference>
<dbReference type="AlphaFoldDB" id="A0A9D4EMH8"/>
<evidence type="ECO:0000313" key="2">
    <source>
        <dbReference type="Proteomes" id="UP000828390"/>
    </source>
</evidence>
<protein>
    <submittedName>
        <fullName evidence="1">Uncharacterized protein</fullName>
    </submittedName>
</protein>
<evidence type="ECO:0000313" key="1">
    <source>
        <dbReference type="EMBL" id="KAH3782665.1"/>
    </source>
</evidence>
<sequence length="65" mass="6727">MRIDSASCRGSRLASACVGGQMRSFAAKCDLPPHTDVASTADSASTHYALPPQIAKYVCSALAVL</sequence>
<keyword evidence="2" id="KW-1185">Reference proteome</keyword>
<reference evidence="1" key="1">
    <citation type="journal article" date="2019" name="bioRxiv">
        <title>The Genome of the Zebra Mussel, Dreissena polymorpha: A Resource for Invasive Species Research.</title>
        <authorList>
            <person name="McCartney M.A."/>
            <person name="Auch B."/>
            <person name="Kono T."/>
            <person name="Mallez S."/>
            <person name="Zhang Y."/>
            <person name="Obille A."/>
            <person name="Becker A."/>
            <person name="Abrahante J.E."/>
            <person name="Garbe J."/>
            <person name="Badalamenti J.P."/>
            <person name="Herman A."/>
            <person name="Mangelson H."/>
            <person name="Liachko I."/>
            <person name="Sullivan S."/>
            <person name="Sone E.D."/>
            <person name="Koren S."/>
            <person name="Silverstein K.A.T."/>
            <person name="Beckman K.B."/>
            <person name="Gohl D.M."/>
        </authorList>
    </citation>
    <scope>NUCLEOTIDE SEQUENCE</scope>
    <source>
        <strain evidence="1">Duluth1</strain>
        <tissue evidence="1">Whole animal</tissue>
    </source>
</reference>
<comment type="caution">
    <text evidence="1">The sequence shown here is derived from an EMBL/GenBank/DDBJ whole genome shotgun (WGS) entry which is preliminary data.</text>
</comment>
<gene>
    <name evidence="1" type="ORF">DPMN_160584</name>
</gene>
<reference evidence="1" key="2">
    <citation type="submission" date="2020-11" db="EMBL/GenBank/DDBJ databases">
        <authorList>
            <person name="McCartney M.A."/>
            <person name="Auch B."/>
            <person name="Kono T."/>
            <person name="Mallez S."/>
            <person name="Becker A."/>
            <person name="Gohl D.M."/>
            <person name="Silverstein K.A.T."/>
            <person name="Koren S."/>
            <person name="Bechman K.B."/>
            <person name="Herman A."/>
            <person name="Abrahante J.E."/>
            <person name="Garbe J."/>
        </authorList>
    </citation>
    <scope>NUCLEOTIDE SEQUENCE</scope>
    <source>
        <strain evidence="1">Duluth1</strain>
        <tissue evidence="1">Whole animal</tissue>
    </source>
</reference>
<dbReference type="EMBL" id="JAIWYP010000008">
    <property type="protein sequence ID" value="KAH3782665.1"/>
    <property type="molecule type" value="Genomic_DNA"/>
</dbReference>